<evidence type="ECO:0000313" key="3">
    <source>
        <dbReference type="Proteomes" id="UP000030745"/>
    </source>
</evidence>
<dbReference type="RefSeq" id="XP_012213008.1">
    <property type="nucleotide sequence ID" value="XM_012357618.1"/>
</dbReference>
<keyword evidence="3" id="KW-1185">Reference proteome</keyword>
<dbReference type="EMBL" id="KK584216">
    <property type="protein sequence ID" value="KDO16285.1"/>
    <property type="molecule type" value="Genomic_DNA"/>
</dbReference>
<feature type="transmembrane region" description="Helical" evidence="1">
    <location>
        <begin position="418"/>
        <end position="439"/>
    </location>
</feature>
<proteinExistence type="predicted"/>
<evidence type="ECO:0000313" key="2">
    <source>
        <dbReference type="EMBL" id="KDO16285.1"/>
    </source>
</evidence>
<reference evidence="2 3" key="1">
    <citation type="journal article" date="2013" name="PLoS Genet.">
        <title>Distinctive expansion of potential virulence genes in the genome of the oomycete fish pathogen Saprolegnia parasitica.</title>
        <authorList>
            <person name="Jiang R.H."/>
            <person name="de Bruijn I."/>
            <person name="Haas B.J."/>
            <person name="Belmonte R."/>
            <person name="Lobach L."/>
            <person name="Christie J."/>
            <person name="van den Ackerveken G."/>
            <person name="Bottin A."/>
            <person name="Bulone V."/>
            <person name="Diaz-Moreno S.M."/>
            <person name="Dumas B."/>
            <person name="Fan L."/>
            <person name="Gaulin E."/>
            <person name="Govers F."/>
            <person name="Grenville-Briggs L.J."/>
            <person name="Horner N.R."/>
            <person name="Levin J.Z."/>
            <person name="Mammella M."/>
            <person name="Meijer H.J."/>
            <person name="Morris P."/>
            <person name="Nusbaum C."/>
            <person name="Oome S."/>
            <person name="Phillips A.J."/>
            <person name="van Rooyen D."/>
            <person name="Rzeszutek E."/>
            <person name="Saraiva M."/>
            <person name="Secombes C.J."/>
            <person name="Seidl M.F."/>
            <person name="Snel B."/>
            <person name="Stassen J.H."/>
            <person name="Sykes S."/>
            <person name="Tripathy S."/>
            <person name="van den Berg H."/>
            <person name="Vega-Arreguin J.C."/>
            <person name="Wawra S."/>
            <person name="Young S.K."/>
            <person name="Zeng Q."/>
            <person name="Dieguez-Uribeondo J."/>
            <person name="Russ C."/>
            <person name="Tyler B.M."/>
            <person name="van West P."/>
        </authorList>
    </citation>
    <scope>NUCLEOTIDE SEQUENCE [LARGE SCALE GENOMIC DNA]</scope>
    <source>
        <strain evidence="2 3">CBS 223.65</strain>
    </source>
</reference>
<feature type="transmembrane region" description="Helical" evidence="1">
    <location>
        <begin position="381"/>
        <end position="406"/>
    </location>
</feature>
<keyword evidence="1" id="KW-0812">Transmembrane</keyword>
<dbReference type="Proteomes" id="UP000030745">
    <property type="component" value="Unassembled WGS sequence"/>
</dbReference>
<feature type="transmembrane region" description="Helical" evidence="1">
    <location>
        <begin position="486"/>
        <end position="508"/>
    </location>
</feature>
<accession>A0A067BHT1</accession>
<dbReference type="AlphaFoldDB" id="A0A067BHT1"/>
<keyword evidence="1" id="KW-0472">Membrane</keyword>
<feature type="transmembrane region" description="Helical" evidence="1">
    <location>
        <begin position="36"/>
        <end position="61"/>
    </location>
</feature>
<sequence length="599" mass="64833">MASSVTSFLGRSGNSTRASLTFADPKVPKRRNQHRVYLRILSNLTAAAVVLVSLFTMTVLLSEGMFDRLILTWFHQDNTDYWNAFGTSCVLTSQGFVPGSCSALEVNITETGAAWKGLGIQLAKGWQVPLGTSLYVTTCFIGGTPTIGWAALQFIGGYDTFPSCILTNGSQIIAGMAMVEAVNVDDVYPDGAYLLSMFPDAAQPATVVYTNTDSTTGNVIENIPRILVGRDGSTQDYELGVNAVINSRPLGDRYLVQGYCISQFIDLGTDTVALKGWSTGRDSQKNVVTGWACGHKVANATELVLLQVLFGVVSIVLLAPDIFITIKGLQGVMSSKPVLTYDILSGLERRKTLLLFVVLCAAPSLLFVDVARIYFGTTNGLRIWTFSIISLGIFFAFGSFLCLTFLQYIPSLPTLRHRLLPISVSVFLYAAIPAIALSINGSWQILCNLFYAGTPTIVMHLNGEAYPCAAYETSGVEPAASYLLPWIVPALVICLGLGVLVAVGKLYYFQHRWLLDAQWATGSTFLTACGLPRWFTSLPLGRHEAIKIGNRLFCKPSMQALLGFASVTPQVPASKAKSDERALHLVSIYDLLLATAPAC</sequence>
<dbReference type="OrthoDB" id="71362at2759"/>
<dbReference type="KEGG" id="spar:SPRG_18181"/>
<evidence type="ECO:0000256" key="1">
    <source>
        <dbReference type="SAM" id="Phobius"/>
    </source>
</evidence>
<keyword evidence="1" id="KW-1133">Transmembrane helix</keyword>
<feature type="non-terminal residue" evidence="2">
    <location>
        <position position="599"/>
    </location>
</feature>
<feature type="transmembrane region" description="Helical" evidence="1">
    <location>
        <begin position="303"/>
        <end position="326"/>
    </location>
</feature>
<protein>
    <submittedName>
        <fullName evidence="2">Uncharacterized protein</fullName>
    </submittedName>
</protein>
<dbReference type="GeneID" id="24139707"/>
<dbReference type="VEuPathDB" id="FungiDB:SPRG_18181"/>
<organism evidence="2 3">
    <name type="scientific">Saprolegnia parasitica (strain CBS 223.65)</name>
    <dbReference type="NCBI Taxonomy" id="695850"/>
    <lineage>
        <taxon>Eukaryota</taxon>
        <taxon>Sar</taxon>
        <taxon>Stramenopiles</taxon>
        <taxon>Oomycota</taxon>
        <taxon>Saprolegniomycetes</taxon>
        <taxon>Saprolegniales</taxon>
        <taxon>Saprolegniaceae</taxon>
        <taxon>Saprolegnia</taxon>
    </lineage>
</organism>
<name>A0A067BHT1_SAPPC</name>
<feature type="transmembrane region" description="Helical" evidence="1">
    <location>
        <begin position="353"/>
        <end position="375"/>
    </location>
</feature>
<gene>
    <name evidence="2" type="ORF">SPRG_18181</name>
</gene>